<evidence type="ECO:0000313" key="3">
    <source>
        <dbReference type="Proteomes" id="UP000326029"/>
    </source>
</evidence>
<proteinExistence type="predicted"/>
<sequence>MRGDGDLLLSTRSRMVLAAPSKEWVTEALGEERTERSEEFEAGALGVVDLPGLKAAVLTPCSAPGTVVGGSYSISIVVHLRSHDGANDAKVKQRLVDLVVEAARFAHRNAKCDLPSGFPSKAPGSVRIRADRQVTTERPPLDPPLVPPTSGRPDDRPDQEEPMKSMRTVPRHPARLWGAAAGAVLALTVSCSSPAREYAVPTDLCGIEVPASALEPVLPPGKEISAHPTDPKGTGIARCRLHVDGESVFSASIERWEEGASARDVAGPAQSVGPGDAQSEDARFVYSATGAVGRVDCRAADDAGGSVWATVRTTRDGTTAEQMKDLITAYADSAATSGECSKVLT</sequence>
<evidence type="ECO:0008006" key="4">
    <source>
        <dbReference type="Google" id="ProtNLM"/>
    </source>
</evidence>
<gene>
    <name evidence="2" type="ORF">CP977_25385</name>
</gene>
<evidence type="ECO:0000256" key="1">
    <source>
        <dbReference type="SAM" id="MobiDB-lite"/>
    </source>
</evidence>
<evidence type="ECO:0000313" key="2">
    <source>
        <dbReference type="EMBL" id="QEV35091.1"/>
    </source>
</evidence>
<accession>A0ABX6BLX4</accession>
<dbReference type="EMBL" id="CP023693">
    <property type="protein sequence ID" value="QEV35091.1"/>
    <property type="molecule type" value="Genomic_DNA"/>
</dbReference>
<organism evidence="2 3">
    <name type="scientific">Streptomyces cinereoruber</name>
    <dbReference type="NCBI Taxonomy" id="67260"/>
    <lineage>
        <taxon>Bacteria</taxon>
        <taxon>Bacillati</taxon>
        <taxon>Actinomycetota</taxon>
        <taxon>Actinomycetes</taxon>
        <taxon>Kitasatosporales</taxon>
        <taxon>Streptomycetaceae</taxon>
        <taxon>Streptomyces</taxon>
    </lineage>
</organism>
<dbReference type="Proteomes" id="UP000326029">
    <property type="component" value="Chromosome"/>
</dbReference>
<protein>
    <recommendedName>
        <fullName evidence="4">DUF3558 domain-containing protein</fullName>
    </recommendedName>
</protein>
<reference evidence="2 3" key="1">
    <citation type="submission" date="2017-09" db="EMBL/GenBank/DDBJ databases">
        <authorList>
            <person name="Lee N."/>
            <person name="Cho B.-K."/>
        </authorList>
    </citation>
    <scope>NUCLEOTIDE SEQUENCE [LARGE SCALE GENOMIC DNA]</scope>
    <source>
        <strain evidence="2 3">ATCC 19740</strain>
    </source>
</reference>
<keyword evidence="3" id="KW-1185">Reference proteome</keyword>
<feature type="compositionally biased region" description="Basic and acidic residues" evidence="1">
    <location>
        <begin position="152"/>
        <end position="164"/>
    </location>
</feature>
<feature type="region of interest" description="Disordered" evidence="1">
    <location>
        <begin position="131"/>
        <end position="171"/>
    </location>
</feature>
<name>A0ABX6BLX4_9ACTN</name>